<evidence type="ECO:0000313" key="5">
    <source>
        <dbReference type="EMBL" id="GHC57072.1"/>
    </source>
</evidence>
<dbReference type="SUPFAM" id="SSF56784">
    <property type="entry name" value="HAD-like"/>
    <property type="match status" value="1"/>
</dbReference>
<name>A0A918TQW8_9BACT</name>
<dbReference type="PANTHER" id="PTHR43434">
    <property type="entry name" value="PHOSPHOGLYCOLATE PHOSPHATASE"/>
    <property type="match status" value="1"/>
</dbReference>
<sequence length="228" mass="24510">MAASDRLLLFDIDGTLVDTGGAGMAALVDATREIFGDDGPQLDLAGATDSGLLKNIYRAFGREEDEVTTARFFDLYLARLELNLQDACFGGRVLDGVIEILKEVEAAKVSKGLLTGNIAAGAEVKMRHYGMDGHFAFGAYGDDHHDRNLLGPIALERAKSLLRREFDASETIVVGDTPKDIWCAQAFGAKSICVATGSFTAEELEKEGADVVFEDFSEVEPVLSQLLG</sequence>
<dbReference type="GO" id="GO:0008967">
    <property type="term" value="F:phosphoglycolate phosphatase activity"/>
    <property type="evidence" value="ECO:0007669"/>
    <property type="project" value="UniProtKB-EC"/>
</dbReference>
<keyword evidence="6" id="KW-1185">Reference proteome</keyword>
<dbReference type="GO" id="GO:0006281">
    <property type="term" value="P:DNA repair"/>
    <property type="evidence" value="ECO:0007669"/>
    <property type="project" value="TreeGrafter"/>
</dbReference>
<evidence type="ECO:0000313" key="6">
    <source>
        <dbReference type="Proteomes" id="UP000644507"/>
    </source>
</evidence>
<dbReference type="EC" id="3.1.3.18" evidence="4"/>
<dbReference type="PANTHER" id="PTHR43434:SF1">
    <property type="entry name" value="PHOSPHOGLYCOLATE PHOSPHATASE"/>
    <property type="match status" value="1"/>
</dbReference>
<evidence type="ECO:0000256" key="1">
    <source>
        <dbReference type="ARBA" id="ARBA00000830"/>
    </source>
</evidence>
<dbReference type="InterPro" id="IPR036412">
    <property type="entry name" value="HAD-like_sf"/>
</dbReference>
<dbReference type="RefSeq" id="WP_189570353.1">
    <property type="nucleotide sequence ID" value="NZ_BMXI01000010.1"/>
</dbReference>
<gene>
    <name evidence="5" type="ORF">GCM10007100_24890</name>
</gene>
<comment type="similarity">
    <text evidence="3">Belongs to the HAD-like hydrolase superfamily. CbbY/CbbZ/Gph/YieH family.</text>
</comment>
<reference evidence="5" key="2">
    <citation type="submission" date="2020-09" db="EMBL/GenBank/DDBJ databases">
        <authorList>
            <person name="Sun Q."/>
            <person name="Kim S."/>
        </authorList>
    </citation>
    <scope>NUCLEOTIDE SEQUENCE</scope>
    <source>
        <strain evidence="5">KCTC 12988</strain>
    </source>
</reference>
<comment type="catalytic activity">
    <reaction evidence="1">
        <text>2-phosphoglycolate + H2O = glycolate + phosphate</text>
        <dbReference type="Rhea" id="RHEA:14369"/>
        <dbReference type="ChEBI" id="CHEBI:15377"/>
        <dbReference type="ChEBI" id="CHEBI:29805"/>
        <dbReference type="ChEBI" id="CHEBI:43474"/>
        <dbReference type="ChEBI" id="CHEBI:58033"/>
        <dbReference type="EC" id="3.1.3.18"/>
    </reaction>
</comment>
<dbReference type="Gene3D" id="1.10.150.240">
    <property type="entry name" value="Putative phosphatase, domain 2"/>
    <property type="match status" value="1"/>
</dbReference>
<dbReference type="InterPro" id="IPR023214">
    <property type="entry name" value="HAD_sf"/>
</dbReference>
<dbReference type="InterPro" id="IPR050155">
    <property type="entry name" value="HAD-like_hydrolase_sf"/>
</dbReference>
<dbReference type="Gene3D" id="3.40.50.1000">
    <property type="entry name" value="HAD superfamily/HAD-like"/>
    <property type="match status" value="1"/>
</dbReference>
<dbReference type="InterPro" id="IPR023198">
    <property type="entry name" value="PGP-like_dom2"/>
</dbReference>
<proteinExistence type="inferred from homology"/>
<evidence type="ECO:0000256" key="2">
    <source>
        <dbReference type="ARBA" id="ARBA00004818"/>
    </source>
</evidence>
<evidence type="ECO:0000256" key="4">
    <source>
        <dbReference type="ARBA" id="ARBA00013078"/>
    </source>
</evidence>
<dbReference type="Pfam" id="PF13419">
    <property type="entry name" value="HAD_2"/>
    <property type="match status" value="1"/>
</dbReference>
<comment type="pathway">
    <text evidence="2">Organic acid metabolism; glycolate biosynthesis; glycolate from 2-phosphoglycolate: step 1/1.</text>
</comment>
<dbReference type="InterPro" id="IPR041492">
    <property type="entry name" value="HAD_2"/>
</dbReference>
<comment type="caution">
    <text evidence="5">The sequence shown here is derived from an EMBL/GenBank/DDBJ whole genome shotgun (WGS) entry which is preliminary data.</text>
</comment>
<evidence type="ECO:0000256" key="3">
    <source>
        <dbReference type="ARBA" id="ARBA00006171"/>
    </source>
</evidence>
<dbReference type="AlphaFoldDB" id="A0A918TQW8"/>
<dbReference type="EMBL" id="BMXI01000010">
    <property type="protein sequence ID" value="GHC57072.1"/>
    <property type="molecule type" value="Genomic_DNA"/>
</dbReference>
<reference evidence="5" key="1">
    <citation type="journal article" date="2014" name="Int. J. Syst. Evol. Microbiol.">
        <title>Complete genome sequence of Corynebacterium casei LMG S-19264T (=DSM 44701T), isolated from a smear-ripened cheese.</title>
        <authorList>
            <consortium name="US DOE Joint Genome Institute (JGI-PGF)"/>
            <person name="Walter F."/>
            <person name="Albersmeier A."/>
            <person name="Kalinowski J."/>
            <person name="Ruckert C."/>
        </authorList>
    </citation>
    <scope>NUCLEOTIDE SEQUENCE</scope>
    <source>
        <strain evidence="5">KCTC 12988</strain>
    </source>
</reference>
<dbReference type="Proteomes" id="UP000644507">
    <property type="component" value="Unassembled WGS sequence"/>
</dbReference>
<accession>A0A918TQW8</accession>
<organism evidence="5 6">
    <name type="scientific">Roseibacillus persicicus</name>
    <dbReference type="NCBI Taxonomy" id="454148"/>
    <lineage>
        <taxon>Bacteria</taxon>
        <taxon>Pseudomonadati</taxon>
        <taxon>Verrucomicrobiota</taxon>
        <taxon>Verrucomicrobiia</taxon>
        <taxon>Verrucomicrobiales</taxon>
        <taxon>Verrucomicrobiaceae</taxon>
        <taxon>Roseibacillus</taxon>
    </lineage>
</organism>
<protein>
    <recommendedName>
        <fullName evidence="4">phosphoglycolate phosphatase</fullName>
        <ecNumber evidence="4">3.1.3.18</ecNumber>
    </recommendedName>
</protein>